<dbReference type="GO" id="GO:0006302">
    <property type="term" value="P:double-strand break repair"/>
    <property type="evidence" value="ECO:0007669"/>
    <property type="project" value="TreeGrafter"/>
</dbReference>
<dbReference type="InterPro" id="IPR036691">
    <property type="entry name" value="Endo/exonu/phosph_ase_sf"/>
</dbReference>
<dbReference type="InterPro" id="IPR029058">
    <property type="entry name" value="AB_hydrolase_fold"/>
</dbReference>
<keyword evidence="12" id="KW-1185">Reference proteome</keyword>
<keyword evidence="8" id="KW-0460">Magnesium</keyword>
<dbReference type="KEGG" id="aplc:110980430"/>
<evidence type="ECO:0000313" key="13">
    <source>
        <dbReference type="RefSeq" id="XP_022092785.1"/>
    </source>
</evidence>
<evidence type="ECO:0000313" key="12">
    <source>
        <dbReference type="Proteomes" id="UP000694845"/>
    </source>
</evidence>
<evidence type="ECO:0000256" key="4">
    <source>
        <dbReference type="ARBA" id="ARBA00022722"/>
    </source>
</evidence>
<comment type="cofactor">
    <cofactor evidence="1">
        <name>Mn(2+)</name>
        <dbReference type="ChEBI" id="CHEBI:29035"/>
    </cofactor>
</comment>
<keyword evidence="6" id="KW-0227">DNA damage</keyword>
<dbReference type="SUPFAM" id="SSF53474">
    <property type="entry name" value="alpha/beta-Hydrolases"/>
    <property type="match status" value="1"/>
</dbReference>
<dbReference type="GO" id="GO:0003697">
    <property type="term" value="F:single-stranded DNA binding"/>
    <property type="evidence" value="ECO:0007669"/>
    <property type="project" value="TreeGrafter"/>
</dbReference>
<evidence type="ECO:0000256" key="7">
    <source>
        <dbReference type="ARBA" id="ARBA00022801"/>
    </source>
</evidence>
<evidence type="ECO:0000256" key="8">
    <source>
        <dbReference type="ARBA" id="ARBA00022842"/>
    </source>
</evidence>
<keyword evidence="9" id="KW-0234">DNA repair</keyword>
<dbReference type="Gene3D" id="3.40.50.1820">
    <property type="entry name" value="alpha/beta hydrolase"/>
    <property type="match status" value="1"/>
</dbReference>
<evidence type="ECO:0000256" key="1">
    <source>
        <dbReference type="ARBA" id="ARBA00001936"/>
    </source>
</evidence>
<dbReference type="InterPro" id="IPR051547">
    <property type="entry name" value="TDP2-like"/>
</dbReference>
<dbReference type="GO" id="GO:0005737">
    <property type="term" value="C:cytoplasm"/>
    <property type="evidence" value="ECO:0007669"/>
    <property type="project" value="TreeGrafter"/>
</dbReference>
<evidence type="ECO:0000256" key="2">
    <source>
        <dbReference type="ARBA" id="ARBA00001946"/>
    </source>
</evidence>
<dbReference type="GO" id="GO:0070260">
    <property type="term" value="F:5'-tyrosyl-DNA phosphodiesterase activity"/>
    <property type="evidence" value="ECO:0007669"/>
    <property type="project" value="TreeGrafter"/>
</dbReference>
<feature type="region of interest" description="Disordered" evidence="11">
    <location>
        <begin position="138"/>
        <end position="166"/>
    </location>
</feature>
<evidence type="ECO:0000256" key="11">
    <source>
        <dbReference type="SAM" id="MobiDB-lite"/>
    </source>
</evidence>
<dbReference type="AlphaFoldDB" id="A0A8B7YK32"/>
<comment type="subcellular location">
    <subcellularLocation>
        <location evidence="3">Nucleus</location>
    </subcellularLocation>
</comment>
<keyword evidence="7" id="KW-0378">Hydrolase</keyword>
<keyword evidence="5" id="KW-0479">Metal-binding</keyword>
<sequence>METAPPKQTVLFGGDTNLRDKEVEKFCLPTSIHDVWEMIGSPSESRYTWDQTSNDNKVWPFRNRSRLRFDRLYLRHPETMSEVLAPNTFDLLGRERLSCNKFPSDHWGIVCDFQSKMDEPENKMAAPLEQNYNIWNMRGTKANTNGPRKRRNERSNNSQEIPTTAATNTMTTMEEGTDMIDQSDVYVNRTASTGSRSSRRKEMRQKKGLLSKCFHVGKYVLLVLILPAILNHASLYREAAELKPKGELYDVGWNHKLQLNCAGSGAPTVVLDAPTGMTSDVWCLIQPRIAKFTRVCSYDRAGLGFSERTPMNFSSEAYTVVNKERGQPSTVERMAEDLYHLLRFSSDQPLPFILVGSEIGSLNARFFTQMYESAVADLVLVDPLVEGMFELDDGIWNSFWFEHLLPSFQSLQLSAAIGLSRIVLLLGLMELPITGQVIPEDVVIRQKYLLCQPRHLSSIVDEHYFINQSLSQLRTAFQIKPFPESVSVTVITGNYYDDQLPSSLNKVWAKSQQHLMSKIHPNAKHILINGADHHMLYRNPNAIVEPVRKLVKQWRARNSAAYQRSLKTNTDSPPQ</sequence>
<protein>
    <submittedName>
        <fullName evidence="13">Uncharacterized protein LOC110980430 isoform X1</fullName>
    </submittedName>
</protein>
<keyword evidence="10" id="KW-0539">Nucleus</keyword>
<dbReference type="Proteomes" id="UP000694845">
    <property type="component" value="Unplaced"/>
</dbReference>
<organism evidence="12 13">
    <name type="scientific">Acanthaster planci</name>
    <name type="common">Crown-of-thorns starfish</name>
    <dbReference type="NCBI Taxonomy" id="133434"/>
    <lineage>
        <taxon>Eukaryota</taxon>
        <taxon>Metazoa</taxon>
        <taxon>Echinodermata</taxon>
        <taxon>Eleutherozoa</taxon>
        <taxon>Asterozoa</taxon>
        <taxon>Asteroidea</taxon>
        <taxon>Valvatacea</taxon>
        <taxon>Valvatida</taxon>
        <taxon>Acanthasteridae</taxon>
        <taxon>Acanthaster</taxon>
    </lineage>
</organism>
<name>A0A8B7YK32_ACAPL</name>
<dbReference type="GO" id="GO:0016605">
    <property type="term" value="C:PML body"/>
    <property type="evidence" value="ECO:0007669"/>
    <property type="project" value="TreeGrafter"/>
</dbReference>
<evidence type="ECO:0000256" key="3">
    <source>
        <dbReference type="ARBA" id="ARBA00004123"/>
    </source>
</evidence>
<proteinExistence type="predicted"/>
<dbReference type="GeneID" id="110980430"/>
<dbReference type="PANTHER" id="PTHR15822:SF4">
    <property type="entry name" value="TYROSYL-DNA PHOSPHODIESTERASE 2"/>
    <property type="match status" value="1"/>
</dbReference>
<dbReference type="OrthoDB" id="294702at2759"/>
<keyword evidence="4" id="KW-0540">Nuclease</keyword>
<dbReference type="GO" id="GO:0046872">
    <property type="term" value="F:metal ion binding"/>
    <property type="evidence" value="ECO:0007669"/>
    <property type="project" value="UniProtKB-KW"/>
</dbReference>
<evidence type="ECO:0000256" key="6">
    <source>
        <dbReference type="ARBA" id="ARBA00022763"/>
    </source>
</evidence>
<dbReference type="Gene3D" id="3.60.10.10">
    <property type="entry name" value="Endonuclease/exonuclease/phosphatase"/>
    <property type="match status" value="1"/>
</dbReference>
<dbReference type="PANTHER" id="PTHR15822">
    <property type="entry name" value="TRAF AND TNF RECEPTOR-ASSOCIATED PROTEIN"/>
    <property type="match status" value="1"/>
</dbReference>
<reference evidence="13" key="1">
    <citation type="submission" date="2025-08" db="UniProtKB">
        <authorList>
            <consortium name="RefSeq"/>
        </authorList>
    </citation>
    <scope>IDENTIFICATION</scope>
</reference>
<evidence type="ECO:0000256" key="10">
    <source>
        <dbReference type="ARBA" id="ARBA00023242"/>
    </source>
</evidence>
<dbReference type="SUPFAM" id="SSF56219">
    <property type="entry name" value="DNase I-like"/>
    <property type="match status" value="1"/>
</dbReference>
<dbReference type="RefSeq" id="XP_022092785.1">
    <property type="nucleotide sequence ID" value="XM_022237093.1"/>
</dbReference>
<accession>A0A8B7YK32</accession>
<evidence type="ECO:0000256" key="9">
    <source>
        <dbReference type="ARBA" id="ARBA00023204"/>
    </source>
</evidence>
<gene>
    <name evidence="13" type="primary">LOC110980430</name>
</gene>
<evidence type="ECO:0000256" key="5">
    <source>
        <dbReference type="ARBA" id="ARBA00022723"/>
    </source>
</evidence>
<dbReference type="GO" id="GO:0004518">
    <property type="term" value="F:nuclease activity"/>
    <property type="evidence" value="ECO:0007669"/>
    <property type="project" value="UniProtKB-KW"/>
</dbReference>
<comment type="cofactor">
    <cofactor evidence="2">
        <name>Mg(2+)</name>
        <dbReference type="ChEBI" id="CHEBI:18420"/>
    </cofactor>
</comment>